<dbReference type="CDD" id="cd16701">
    <property type="entry name" value="RING_CH-C4HC3_MARCH5"/>
    <property type="match status" value="1"/>
</dbReference>
<evidence type="ECO:0000256" key="17">
    <source>
        <dbReference type="ARBA" id="ARBA00043185"/>
    </source>
</evidence>
<feature type="non-terminal residue" evidence="22">
    <location>
        <position position="1"/>
    </location>
</feature>
<feature type="transmembrane region" description="Helical" evidence="19">
    <location>
        <begin position="206"/>
        <end position="225"/>
    </location>
</feature>
<dbReference type="InterPro" id="IPR011016">
    <property type="entry name" value="Znf_RING-CH"/>
</dbReference>
<evidence type="ECO:0000256" key="18">
    <source>
        <dbReference type="ARBA" id="ARBA00043231"/>
    </source>
</evidence>
<dbReference type="FunFam" id="3.30.40.10:FF:000262">
    <property type="entry name" value="E3 ubiquitin-protein ligase MARCH5"/>
    <property type="match status" value="1"/>
</dbReference>
<keyword evidence="11" id="KW-0862">Zinc</keyword>
<accession>A0A9F2RBJ3</accession>
<keyword evidence="14 19" id="KW-0472">Membrane</keyword>
<dbReference type="PANTHER" id="PTHR46283">
    <property type="entry name" value="E3 UBIQUITIN-PROTEIN LIGASE MARCH5"/>
    <property type="match status" value="1"/>
</dbReference>
<dbReference type="InterPro" id="IPR013083">
    <property type="entry name" value="Znf_RING/FYVE/PHD"/>
</dbReference>
<evidence type="ECO:0000256" key="8">
    <source>
        <dbReference type="ARBA" id="ARBA00022771"/>
    </source>
</evidence>
<protein>
    <recommendedName>
        <fullName evidence="15">E3 ubiquitin-protein ligase MARCHF5</fullName>
        <ecNumber evidence="4">2.3.2.27</ecNumber>
    </recommendedName>
    <alternativeName>
        <fullName evidence="17">Membrane-associated RING finger protein 5</fullName>
    </alternativeName>
    <alternativeName>
        <fullName evidence="16">Membrane-associated RING-CH protein V</fullName>
    </alternativeName>
    <alternativeName>
        <fullName evidence="18">RING-type E3 ubiquitin transferase MARCHF5</fullName>
    </alternativeName>
</protein>
<evidence type="ECO:0000256" key="5">
    <source>
        <dbReference type="ARBA" id="ARBA00022679"/>
    </source>
</evidence>
<dbReference type="OrthoDB" id="5817083at2759"/>
<evidence type="ECO:0000256" key="3">
    <source>
        <dbReference type="ARBA" id="ARBA00004906"/>
    </source>
</evidence>
<evidence type="ECO:0000256" key="9">
    <source>
        <dbReference type="ARBA" id="ARBA00022786"/>
    </source>
</evidence>
<keyword evidence="5" id="KW-0808">Transferase</keyword>
<dbReference type="OMA" id="HWEDYIV"/>
<keyword evidence="7" id="KW-0479">Metal-binding</keyword>
<evidence type="ECO:0000313" key="22">
    <source>
        <dbReference type="RefSeq" id="XP_007442419.1"/>
    </source>
</evidence>
<evidence type="ECO:0000259" key="20">
    <source>
        <dbReference type="PROSITE" id="PS51292"/>
    </source>
</evidence>
<dbReference type="GeneID" id="103065202"/>
<keyword evidence="9" id="KW-0833">Ubl conjugation pathway</keyword>
<keyword evidence="6 19" id="KW-0812">Transmembrane</keyword>
<keyword evidence="12 19" id="KW-1133">Transmembrane helix</keyword>
<evidence type="ECO:0000256" key="4">
    <source>
        <dbReference type="ARBA" id="ARBA00012483"/>
    </source>
</evidence>
<sequence length="363" mass="40642">FSEAHLVRFALPTTAPKIDASPWRKRLLTAAPSNYLSQDSFHLPSSRFDLEGQSDVFFKGVDRLGFLQRFLSLSLSPRHCWVCFATEGDDRSAEWVCPCRCKGSTKWIHQACLQRWLDEKQKGNSIGSVSCPQCGTEYCIVFPKVGPLVYFLQQVDRALSKVSPFAAAGIVVGTLYWSAVTYGAVTVMQVVGHKKGLDVMERADPLFLLMGLPTIPVMLVLGKMIRWEDYVLRVWRKYSSKLQALHSWVPGTSRPVPPIPLAESRYQSDHLSISRTLCGALVFPTIANLVGRVTFRRVNSNLQRTILGGIAFVAIKGALKVYFRQQQYLIQANRRILNFVEKGDAEKDLAQPEEDSNSEAGLS</sequence>
<evidence type="ECO:0000256" key="6">
    <source>
        <dbReference type="ARBA" id="ARBA00022692"/>
    </source>
</evidence>
<dbReference type="RefSeq" id="XP_007442419.1">
    <property type="nucleotide sequence ID" value="XM_007442357.2"/>
</dbReference>
<evidence type="ECO:0000256" key="19">
    <source>
        <dbReference type="SAM" id="Phobius"/>
    </source>
</evidence>
<feature type="transmembrane region" description="Helical" evidence="19">
    <location>
        <begin position="165"/>
        <end position="185"/>
    </location>
</feature>
<evidence type="ECO:0000256" key="14">
    <source>
        <dbReference type="ARBA" id="ARBA00023136"/>
    </source>
</evidence>
<dbReference type="GO" id="GO:0061630">
    <property type="term" value="F:ubiquitin protein ligase activity"/>
    <property type="evidence" value="ECO:0007669"/>
    <property type="project" value="UniProtKB-EC"/>
</dbReference>
<dbReference type="EC" id="2.3.2.27" evidence="4"/>
<reference evidence="22" key="1">
    <citation type="submission" date="2025-08" db="UniProtKB">
        <authorList>
            <consortium name="RefSeq"/>
        </authorList>
    </citation>
    <scope>IDENTIFICATION</scope>
    <source>
        <tissue evidence="22">Liver</tissue>
    </source>
</reference>
<evidence type="ECO:0000256" key="12">
    <source>
        <dbReference type="ARBA" id="ARBA00022989"/>
    </source>
</evidence>
<keyword evidence="8" id="KW-0863">Zinc-finger</keyword>
<keyword evidence="13" id="KW-0496">Mitochondrion</keyword>
<evidence type="ECO:0000256" key="7">
    <source>
        <dbReference type="ARBA" id="ARBA00022723"/>
    </source>
</evidence>
<dbReference type="KEGG" id="pbi:103065202"/>
<evidence type="ECO:0000313" key="21">
    <source>
        <dbReference type="Proteomes" id="UP000695026"/>
    </source>
</evidence>
<keyword evidence="21" id="KW-1185">Reference proteome</keyword>
<feature type="domain" description="RING-CH-type" evidence="20">
    <location>
        <begin position="72"/>
        <end position="141"/>
    </location>
</feature>
<dbReference type="GO" id="GO:0008270">
    <property type="term" value="F:zinc ion binding"/>
    <property type="evidence" value="ECO:0007669"/>
    <property type="project" value="UniProtKB-KW"/>
</dbReference>
<evidence type="ECO:0000256" key="1">
    <source>
        <dbReference type="ARBA" id="ARBA00000900"/>
    </source>
</evidence>
<proteinExistence type="predicted"/>
<evidence type="ECO:0000256" key="2">
    <source>
        <dbReference type="ARBA" id="ARBA00004374"/>
    </source>
</evidence>
<comment type="pathway">
    <text evidence="3">Protein modification; protein ubiquitination.</text>
</comment>
<dbReference type="GO" id="GO:0005741">
    <property type="term" value="C:mitochondrial outer membrane"/>
    <property type="evidence" value="ECO:0007669"/>
    <property type="project" value="UniProtKB-SubCell"/>
</dbReference>
<dbReference type="AlphaFoldDB" id="A0A9F2RBJ3"/>
<evidence type="ECO:0000256" key="16">
    <source>
        <dbReference type="ARBA" id="ARBA00043044"/>
    </source>
</evidence>
<dbReference type="PROSITE" id="PS51292">
    <property type="entry name" value="ZF_RING_CH"/>
    <property type="match status" value="1"/>
</dbReference>
<comment type="catalytic activity">
    <reaction evidence="1">
        <text>S-ubiquitinyl-[E2 ubiquitin-conjugating enzyme]-L-cysteine + [acceptor protein]-L-lysine = [E2 ubiquitin-conjugating enzyme]-L-cysteine + N(6)-ubiquitinyl-[acceptor protein]-L-lysine.</text>
        <dbReference type="EC" id="2.3.2.27"/>
    </reaction>
</comment>
<dbReference type="SMART" id="SM00744">
    <property type="entry name" value="RINGv"/>
    <property type="match status" value="1"/>
</dbReference>
<name>A0A9F2RBJ3_PYTBI</name>
<evidence type="ECO:0000256" key="13">
    <source>
        <dbReference type="ARBA" id="ARBA00023128"/>
    </source>
</evidence>
<evidence type="ECO:0000256" key="10">
    <source>
        <dbReference type="ARBA" id="ARBA00022787"/>
    </source>
</evidence>
<evidence type="ECO:0000256" key="15">
    <source>
        <dbReference type="ARBA" id="ARBA00040151"/>
    </source>
</evidence>
<organism evidence="21 22">
    <name type="scientific">Python bivittatus</name>
    <name type="common">Burmese python</name>
    <name type="synonym">Python molurus bivittatus</name>
    <dbReference type="NCBI Taxonomy" id="176946"/>
    <lineage>
        <taxon>Eukaryota</taxon>
        <taxon>Metazoa</taxon>
        <taxon>Chordata</taxon>
        <taxon>Craniata</taxon>
        <taxon>Vertebrata</taxon>
        <taxon>Euteleostomi</taxon>
        <taxon>Lepidosauria</taxon>
        <taxon>Squamata</taxon>
        <taxon>Bifurcata</taxon>
        <taxon>Unidentata</taxon>
        <taxon>Episquamata</taxon>
        <taxon>Toxicofera</taxon>
        <taxon>Serpentes</taxon>
        <taxon>Henophidia</taxon>
        <taxon>Pythonidae</taxon>
        <taxon>Python</taxon>
    </lineage>
</organism>
<dbReference type="Pfam" id="PF12906">
    <property type="entry name" value="RINGv"/>
    <property type="match status" value="1"/>
</dbReference>
<evidence type="ECO:0000256" key="11">
    <source>
        <dbReference type="ARBA" id="ARBA00022833"/>
    </source>
</evidence>
<keyword evidence="10" id="KW-1000">Mitochondrion outer membrane</keyword>
<dbReference type="Proteomes" id="UP000695026">
    <property type="component" value="Unplaced"/>
</dbReference>
<dbReference type="SUPFAM" id="SSF57850">
    <property type="entry name" value="RING/U-box"/>
    <property type="match status" value="1"/>
</dbReference>
<comment type="subcellular location">
    <subcellularLocation>
        <location evidence="2">Mitochondrion outer membrane</location>
        <topology evidence="2">Multi-pass membrane protein</topology>
    </subcellularLocation>
</comment>
<gene>
    <name evidence="22" type="primary">LOC103065202</name>
</gene>
<dbReference type="Gene3D" id="3.30.40.10">
    <property type="entry name" value="Zinc/RING finger domain, C3HC4 (zinc finger)"/>
    <property type="match status" value="1"/>
</dbReference>